<comment type="caution">
    <text evidence="4">The sequence shown here is derived from an EMBL/GenBank/DDBJ whole genome shotgun (WGS) entry which is preliminary data.</text>
</comment>
<keyword evidence="1" id="KW-1015">Disulfide bond</keyword>
<dbReference type="PROSITE" id="PS51406">
    <property type="entry name" value="FIBRINOGEN_C_2"/>
    <property type="match status" value="1"/>
</dbReference>
<dbReference type="InterPro" id="IPR002181">
    <property type="entry name" value="Fibrinogen_a/b/g_C_dom"/>
</dbReference>
<dbReference type="Gene3D" id="3.90.215.10">
    <property type="entry name" value="Gamma Fibrinogen, chain A, domain 1"/>
    <property type="match status" value="1"/>
</dbReference>
<evidence type="ECO:0000256" key="1">
    <source>
        <dbReference type="ARBA" id="ARBA00023157"/>
    </source>
</evidence>
<dbReference type="NCBIfam" id="NF040941">
    <property type="entry name" value="GGGWT_bact"/>
    <property type="match status" value="1"/>
</dbReference>
<accession>A0A9D3MWG3</accession>
<evidence type="ECO:0000313" key="4">
    <source>
        <dbReference type="EMBL" id="KAG5854198.1"/>
    </source>
</evidence>
<feature type="chain" id="PRO_5038514949" description="Fibrinogen C-terminal domain-containing protein" evidence="2">
    <location>
        <begin position="24"/>
        <end position="253"/>
    </location>
</feature>
<dbReference type="GO" id="GO:0005615">
    <property type="term" value="C:extracellular space"/>
    <property type="evidence" value="ECO:0007669"/>
    <property type="project" value="TreeGrafter"/>
</dbReference>
<dbReference type="FunFam" id="3.90.215.10:FF:000001">
    <property type="entry name" value="Tenascin isoform 1"/>
    <property type="match status" value="1"/>
</dbReference>
<dbReference type="EMBL" id="JAFIRN010000002">
    <property type="protein sequence ID" value="KAG5854198.1"/>
    <property type="molecule type" value="Genomic_DNA"/>
</dbReference>
<organism evidence="4 5">
    <name type="scientific">Anguilla anguilla</name>
    <name type="common">European freshwater eel</name>
    <name type="synonym">Muraena anguilla</name>
    <dbReference type="NCBI Taxonomy" id="7936"/>
    <lineage>
        <taxon>Eukaryota</taxon>
        <taxon>Metazoa</taxon>
        <taxon>Chordata</taxon>
        <taxon>Craniata</taxon>
        <taxon>Vertebrata</taxon>
        <taxon>Euteleostomi</taxon>
        <taxon>Actinopterygii</taxon>
        <taxon>Neopterygii</taxon>
        <taxon>Teleostei</taxon>
        <taxon>Anguilliformes</taxon>
        <taxon>Anguillidae</taxon>
        <taxon>Anguilla</taxon>
    </lineage>
</organism>
<dbReference type="GO" id="GO:0048251">
    <property type="term" value="P:elastic fiber assembly"/>
    <property type="evidence" value="ECO:0007669"/>
    <property type="project" value="TreeGrafter"/>
</dbReference>
<evidence type="ECO:0000256" key="2">
    <source>
        <dbReference type="SAM" id="SignalP"/>
    </source>
</evidence>
<dbReference type="SUPFAM" id="SSF56496">
    <property type="entry name" value="Fibrinogen C-terminal domain-like"/>
    <property type="match status" value="1"/>
</dbReference>
<dbReference type="InterPro" id="IPR014716">
    <property type="entry name" value="Fibrinogen_a/b/g_C_1"/>
</dbReference>
<dbReference type="CDD" id="cd00087">
    <property type="entry name" value="FReD"/>
    <property type="match status" value="1"/>
</dbReference>
<dbReference type="AlphaFoldDB" id="A0A9D3MWG3"/>
<dbReference type="PANTHER" id="PTHR19143:SF225">
    <property type="entry name" value="MICROFIBRIL-ASSOCIATED GLYCOPROTEIN 4"/>
    <property type="match status" value="1"/>
</dbReference>
<feature type="domain" description="Fibrinogen C-terminal" evidence="3">
    <location>
        <begin position="20"/>
        <end position="247"/>
    </location>
</feature>
<sequence length="253" mass="29005">MMVSVFLLVLLSVGAISLPAAQAQLPEDCHDVYKNGSTHSGLYTIYPPESTPVEVYCDMDCEDKEDKGGWTVIQRRSNGTLNFHRPWDQYKSGFGNISGEHWLGLENTFAITWQKKYRLRVDMEDFEGGTVHAEYSSFSLDSESDGYRLNLGDYIDGGAGDSLIYQKGMRFATFDKDLDGYYNYYSYYYSYGMNYGGFWFSYSNQANPNGLYLWGSSSNYQMGIRWDTWKGPYYSLKAITMKIRPVSLHDIKN</sequence>
<evidence type="ECO:0000259" key="3">
    <source>
        <dbReference type="PROSITE" id="PS51406"/>
    </source>
</evidence>
<protein>
    <recommendedName>
        <fullName evidence="3">Fibrinogen C-terminal domain-containing protein</fullName>
    </recommendedName>
</protein>
<keyword evidence="2" id="KW-0732">Signal</keyword>
<proteinExistence type="predicted"/>
<gene>
    <name evidence="4" type="ORF">ANANG_G00035170</name>
</gene>
<dbReference type="InterPro" id="IPR050373">
    <property type="entry name" value="Fibrinogen_C-term_domain"/>
</dbReference>
<dbReference type="Proteomes" id="UP001044222">
    <property type="component" value="Unassembled WGS sequence"/>
</dbReference>
<evidence type="ECO:0000313" key="5">
    <source>
        <dbReference type="Proteomes" id="UP001044222"/>
    </source>
</evidence>
<feature type="signal peptide" evidence="2">
    <location>
        <begin position="1"/>
        <end position="23"/>
    </location>
</feature>
<name>A0A9D3MWG3_ANGAN</name>
<dbReference type="PANTHER" id="PTHR19143">
    <property type="entry name" value="FIBRINOGEN/TENASCIN/ANGIOPOEITIN"/>
    <property type="match status" value="1"/>
</dbReference>
<dbReference type="Pfam" id="PF00147">
    <property type="entry name" value="Fibrinogen_C"/>
    <property type="match status" value="1"/>
</dbReference>
<dbReference type="InterPro" id="IPR036056">
    <property type="entry name" value="Fibrinogen-like_C"/>
</dbReference>
<dbReference type="SMART" id="SM00186">
    <property type="entry name" value="FBG"/>
    <property type="match status" value="1"/>
</dbReference>
<keyword evidence="5" id="KW-1185">Reference proteome</keyword>
<reference evidence="4" key="1">
    <citation type="submission" date="2021-01" db="EMBL/GenBank/DDBJ databases">
        <title>A chromosome-scale assembly of European eel, Anguilla anguilla.</title>
        <authorList>
            <person name="Henkel C."/>
            <person name="Jong-Raadsen S.A."/>
            <person name="Dufour S."/>
            <person name="Weltzien F.-A."/>
            <person name="Palstra A.P."/>
            <person name="Pelster B."/>
            <person name="Spaink H.P."/>
            <person name="Van Den Thillart G.E."/>
            <person name="Jansen H."/>
            <person name="Zahm M."/>
            <person name="Klopp C."/>
            <person name="Cedric C."/>
            <person name="Louis A."/>
            <person name="Berthelot C."/>
            <person name="Parey E."/>
            <person name="Roest Crollius H."/>
            <person name="Montfort J."/>
            <person name="Robinson-Rechavi M."/>
            <person name="Bucao C."/>
            <person name="Bouchez O."/>
            <person name="Gislard M."/>
            <person name="Lluch J."/>
            <person name="Milhes M."/>
            <person name="Lampietro C."/>
            <person name="Lopez Roques C."/>
            <person name="Donnadieu C."/>
            <person name="Braasch I."/>
            <person name="Desvignes T."/>
            <person name="Postlethwait J."/>
            <person name="Bobe J."/>
            <person name="Guiguen Y."/>
            <person name="Dirks R."/>
        </authorList>
    </citation>
    <scope>NUCLEOTIDE SEQUENCE</scope>
    <source>
        <strain evidence="4">Tag_6206</strain>
        <tissue evidence="4">Liver</tissue>
    </source>
</reference>